<dbReference type="PANTHER" id="PTHR47893:SF1">
    <property type="entry name" value="REGULATORY PROTEIN PCHR"/>
    <property type="match status" value="1"/>
</dbReference>
<dbReference type="SMART" id="SM00342">
    <property type="entry name" value="HTH_ARAC"/>
    <property type="match status" value="1"/>
</dbReference>
<reference evidence="5 6" key="1">
    <citation type="submission" date="2018-06" db="EMBL/GenBank/DDBJ databases">
        <title>Mucibacter soli gen. nov., sp. nov., a new member of the family Chitinophagaceae producing mucin.</title>
        <authorList>
            <person name="Kim M.-K."/>
            <person name="Park S."/>
            <person name="Kim T.-S."/>
            <person name="Joung Y."/>
            <person name="Han J.-H."/>
            <person name="Kim S.B."/>
        </authorList>
    </citation>
    <scope>NUCLEOTIDE SEQUENCE [LARGE SCALE GENOMIC DNA]</scope>
    <source>
        <strain evidence="5 6">R1-15</strain>
    </source>
</reference>
<dbReference type="InterPro" id="IPR009057">
    <property type="entry name" value="Homeodomain-like_sf"/>
</dbReference>
<evidence type="ECO:0000313" key="6">
    <source>
        <dbReference type="Proteomes" id="UP000248745"/>
    </source>
</evidence>
<accession>A0A2W2B4G9</accession>
<keyword evidence="3" id="KW-0804">Transcription</keyword>
<dbReference type="Pfam" id="PF12833">
    <property type="entry name" value="HTH_18"/>
    <property type="match status" value="1"/>
</dbReference>
<sequence length="344" mass="39464">MIEIDYTLTPDAGFLERIASQFSKAYGEEVCIRNNGLVFPPALATGKYEFYSIDPGLGMLIVDCQFHRGIKFKRQPARINYFHALSFNLSTISLLVNRQGKTSVHIGDSWKKKILYSTSEKDLEWSAPAGSSIKMVVIYLTRAWLQKHYRIENIPDRLPYSKEFSMDLPLQFSLDLDLEFLLILQDIIHNPAPRYMSKLYYEGTIRRLIAVAASRLAYHPEAELKLHYSDVVKIVNAVAQIENVPELQLPALDDLAQQCLMGRSKFEKLFKAIYGKSYLDFFHGQKMKKAAALLQKEWGISESAAAVGFNDLNHFTKVFKNFFKITPKLYQLKTKKQTGKNDRD</sequence>
<evidence type="ECO:0000256" key="1">
    <source>
        <dbReference type="ARBA" id="ARBA00023015"/>
    </source>
</evidence>
<evidence type="ECO:0000313" key="5">
    <source>
        <dbReference type="EMBL" id="PZF71037.1"/>
    </source>
</evidence>
<evidence type="ECO:0000259" key="4">
    <source>
        <dbReference type="PROSITE" id="PS01124"/>
    </source>
</evidence>
<name>A0A2W2B4G9_9BACT</name>
<dbReference type="PROSITE" id="PS01124">
    <property type="entry name" value="HTH_ARAC_FAMILY_2"/>
    <property type="match status" value="1"/>
</dbReference>
<protein>
    <recommendedName>
        <fullName evidence="4">HTH araC/xylS-type domain-containing protein</fullName>
    </recommendedName>
</protein>
<proteinExistence type="predicted"/>
<dbReference type="SUPFAM" id="SSF46689">
    <property type="entry name" value="Homeodomain-like"/>
    <property type="match status" value="1"/>
</dbReference>
<keyword evidence="1" id="KW-0805">Transcription regulation</keyword>
<keyword evidence="2" id="KW-0238">DNA-binding</keyword>
<organism evidence="5 6">
    <name type="scientific">Taibaiella soli</name>
    <dbReference type="NCBI Taxonomy" id="1649169"/>
    <lineage>
        <taxon>Bacteria</taxon>
        <taxon>Pseudomonadati</taxon>
        <taxon>Bacteroidota</taxon>
        <taxon>Chitinophagia</taxon>
        <taxon>Chitinophagales</taxon>
        <taxon>Chitinophagaceae</taxon>
        <taxon>Taibaiella</taxon>
    </lineage>
</organism>
<dbReference type="Gene3D" id="1.10.10.60">
    <property type="entry name" value="Homeodomain-like"/>
    <property type="match status" value="2"/>
</dbReference>
<comment type="caution">
    <text evidence="5">The sequence shown here is derived from an EMBL/GenBank/DDBJ whole genome shotgun (WGS) entry which is preliminary data.</text>
</comment>
<evidence type="ECO:0000256" key="3">
    <source>
        <dbReference type="ARBA" id="ARBA00023163"/>
    </source>
</evidence>
<gene>
    <name evidence="5" type="ORF">DN068_20265</name>
</gene>
<dbReference type="EMBL" id="QKTW01000027">
    <property type="protein sequence ID" value="PZF71037.1"/>
    <property type="molecule type" value="Genomic_DNA"/>
</dbReference>
<keyword evidence="6" id="KW-1185">Reference proteome</keyword>
<dbReference type="GO" id="GO:0003700">
    <property type="term" value="F:DNA-binding transcription factor activity"/>
    <property type="evidence" value="ECO:0007669"/>
    <property type="project" value="InterPro"/>
</dbReference>
<dbReference type="InterPro" id="IPR018060">
    <property type="entry name" value="HTH_AraC"/>
</dbReference>
<dbReference type="OrthoDB" id="1156172at2"/>
<dbReference type="Proteomes" id="UP000248745">
    <property type="component" value="Unassembled WGS sequence"/>
</dbReference>
<dbReference type="RefSeq" id="WP_111000771.1">
    <property type="nucleotide sequence ID" value="NZ_QKTW01000027.1"/>
</dbReference>
<dbReference type="InterPro" id="IPR053142">
    <property type="entry name" value="PchR_regulatory_protein"/>
</dbReference>
<feature type="domain" description="HTH araC/xylS-type" evidence="4">
    <location>
        <begin position="235"/>
        <end position="333"/>
    </location>
</feature>
<dbReference type="PROSITE" id="PS00041">
    <property type="entry name" value="HTH_ARAC_FAMILY_1"/>
    <property type="match status" value="1"/>
</dbReference>
<dbReference type="InterPro" id="IPR018062">
    <property type="entry name" value="HTH_AraC-typ_CS"/>
</dbReference>
<dbReference type="GO" id="GO:0043565">
    <property type="term" value="F:sequence-specific DNA binding"/>
    <property type="evidence" value="ECO:0007669"/>
    <property type="project" value="InterPro"/>
</dbReference>
<dbReference type="PANTHER" id="PTHR47893">
    <property type="entry name" value="REGULATORY PROTEIN PCHR"/>
    <property type="match status" value="1"/>
</dbReference>
<dbReference type="AlphaFoldDB" id="A0A2W2B4G9"/>
<evidence type="ECO:0000256" key="2">
    <source>
        <dbReference type="ARBA" id="ARBA00023125"/>
    </source>
</evidence>